<comment type="caution">
    <text evidence="1">The sequence shown here is derived from an EMBL/GenBank/DDBJ whole genome shotgun (WGS) entry which is preliminary data.</text>
</comment>
<evidence type="ECO:0000313" key="1">
    <source>
        <dbReference type="EMBL" id="RWQ96434.1"/>
    </source>
</evidence>
<dbReference type="Proteomes" id="UP000283841">
    <property type="component" value="Unassembled WGS sequence"/>
</dbReference>
<organism evidence="1 2">
    <name type="scientific">Byssochlamys spectabilis</name>
    <name type="common">Paecilomyces variotii</name>
    <dbReference type="NCBI Taxonomy" id="264951"/>
    <lineage>
        <taxon>Eukaryota</taxon>
        <taxon>Fungi</taxon>
        <taxon>Dikarya</taxon>
        <taxon>Ascomycota</taxon>
        <taxon>Pezizomycotina</taxon>
        <taxon>Eurotiomycetes</taxon>
        <taxon>Eurotiomycetidae</taxon>
        <taxon>Eurotiales</taxon>
        <taxon>Thermoascaceae</taxon>
        <taxon>Paecilomyces</taxon>
    </lineage>
</organism>
<keyword evidence="2" id="KW-1185">Reference proteome</keyword>
<evidence type="ECO:0000313" key="2">
    <source>
        <dbReference type="Proteomes" id="UP000283841"/>
    </source>
</evidence>
<dbReference type="VEuPathDB" id="FungiDB:C8Q69DRAFT_244961"/>
<accession>A0A443HXG8</accession>
<proteinExistence type="predicted"/>
<dbReference type="AlphaFoldDB" id="A0A443HXG8"/>
<dbReference type="EMBL" id="RCNU01000004">
    <property type="protein sequence ID" value="RWQ96434.1"/>
    <property type="molecule type" value="Genomic_DNA"/>
</dbReference>
<reference evidence="1 2" key="1">
    <citation type="journal article" date="2018" name="Front. Microbiol.">
        <title>Genomic and genetic insights into a cosmopolitan fungus, Paecilomyces variotii (Eurotiales).</title>
        <authorList>
            <person name="Urquhart A.S."/>
            <person name="Mondo S.J."/>
            <person name="Makela M.R."/>
            <person name="Hane J.K."/>
            <person name="Wiebenga A."/>
            <person name="He G."/>
            <person name="Mihaltcheva S."/>
            <person name="Pangilinan J."/>
            <person name="Lipzen A."/>
            <person name="Barry K."/>
            <person name="de Vries R.P."/>
            <person name="Grigoriev I.V."/>
            <person name="Idnurm A."/>
        </authorList>
    </citation>
    <scope>NUCLEOTIDE SEQUENCE [LARGE SCALE GENOMIC DNA]</scope>
    <source>
        <strain evidence="1 2">CBS 101075</strain>
    </source>
</reference>
<gene>
    <name evidence="1" type="ORF">C8Q69DRAFT_244961</name>
</gene>
<dbReference type="GeneID" id="39595812"/>
<dbReference type="RefSeq" id="XP_028486079.1">
    <property type="nucleotide sequence ID" value="XM_028626535.1"/>
</dbReference>
<name>A0A443HXG8_BYSSP</name>
<sequence length="228" mass="25477">MFKSNATVARDLTPGFSCNSDCRVAEYFLAMCTKAVIRRTPRVWSVYGNRVRRTQARQLVNERLDPITPALKGNRDDNRAGCFFAGNPVAHAIIPLLRGGMLILIHEEPEYADFKVSSRRLRAREAGQLSGIPRQLVHAINWIMSSLRSVPPVFRLSFTDSITFQPVLSICFHCISYVDLRLRVCDPGATFIATGSPQQPHSQWSEHQSTTEMTCSCTSAAGIFQCNV</sequence>
<protein>
    <submittedName>
        <fullName evidence="1">Uncharacterized protein</fullName>
    </submittedName>
</protein>